<evidence type="ECO:0000313" key="1">
    <source>
        <dbReference type="EMBL" id="AAK82213.1"/>
    </source>
</evidence>
<proteinExistence type="predicted"/>
<reference evidence="1 2" key="7">
    <citation type="journal article" date="1993" name="J. Gen. Virol.">
        <title>Identification of the gene encoding the major capsid protein of insect iridescent virus type 6 by polymerase chain reaction.</title>
        <authorList>
            <person name="Stohwasser R."/>
            <person name="Raab K."/>
            <person name="Schnitzler P."/>
            <person name="Janssen W."/>
            <person name="Darai G."/>
        </authorList>
    </citation>
    <scope>NUCLEOTIDE SEQUENCE [LARGE SCALE GENOMIC DNA]</scope>
</reference>
<dbReference type="RefSeq" id="NP_149815.1">
    <property type="nucleotide sequence ID" value="NC_003038.1"/>
</dbReference>
<dbReference type="GeneID" id="1733037"/>
<reference evidence="1 2" key="6">
    <citation type="journal article" date="1992" name="Virus Genes">
        <title>Characterization of the third origin of DNA replication of the genome of insect iridescent virus type 6.</title>
        <authorList>
            <person name="Sonntag K.C."/>
            <person name="Darai G."/>
        </authorList>
    </citation>
    <scope>NUCLEOTIDE SEQUENCE [LARGE SCALE GENOMIC DNA]</scope>
</reference>
<reference evidence="1 2" key="4">
    <citation type="journal article" date="1988" name="Virology">
        <title>Identification and characterization of the repetitive DNA element in the genome of insect iridescent virus type 6.</title>
        <authorList>
            <person name="Fischer M."/>
            <person name="Schnitzler P."/>
            <person name="Delius H."/>
            <person name="Darai G."/>
        </authorList>
    </citation>
    <scope>NUCLEOTIDE SEQUENCE [LARGE SCALE GENOMIC DNA]</scope>
</reference>
<reference evidence="1 2" key="12">
    <citation type="journal article" date="1997" name="Virus Genes">
        <title>The DNA sequence of Chilo iridescent virus between the genome coordinates 0.101 and 0.391; similarities in coding strategy between insect and vertebrate iridoviruses.</title>
        <authorList>
            <person name="Bahr U."/>
            <person name="Tidona C.A."/>
            <person name="Darai G."/>
        </authorList>
    </citation>
    <scope>NUCLEOTIDE SEQUENCE [LARGE SCALE GENOMIC DNA]</scope>
</reference>
<dbReference type="KEGG" id="vg:1733037"/>
<dbReference type="Proteomes" id="UP000001359">
    <property type="component" value="Segment"/>
</dbReference>
<keyword evidence="2" id="KW-1185">Reference proteome</keyword>
<dbReference type="EMBL" id="AF303741">
    <property type="protein sequence ID" value="AAK82213.1"/>
    <property type="molecule type" value="Genomic_DNA"/>
</dbReference>
<reference evidence="1 2" key="11">
    <citation type="journal article" date="1994" name="Virus Genes">
        <title>Chilo iridescent virus encodes a putative helicase belonging to a distinct family within the "DEAD/H" superfamily: implications for the evolution of large DNA viruses.</title>
        <authorList>
            <person name="Sonntag K.C."/>
            <person name="Schnitzler P."/>
            <person name="Koonin E.V."/>
            <person name="Darai G."/>
        </authorList>
    </citation>
    <scope>NUCLEOTIDE SEQUENCE [LARGE SCALE GENOMIC DNA]</scope>
</reference>
<reference evidence="1 2" key="9">
    <citation type="journal article" date="1994" name="J. Gen. Virol.">
        <title>Insect iridescent virus type 6 encodes a polypeptide related to the largest subunit of eukaryotic RNA polymerase II.</title>
        <authorList>
            <person name="Schnitzler P."/>
            <person name="Sonntag K.C."/>
            <person name="Muller M."/>
            <person name="Janssen W."/>
            <person name="Bugert J.J."/>
            <person name="Koonin E.V."/>
            <person name="Darai G."/>
        </authorList>
    </citation>
    <scope>NUCLEOTIDE SEQUENCE [LARGE SCALE GENOMIC DNA]</scope>
</reference>
<evidence type="ECO:0000313" key="2">
    <source>
        <dbReference type="Proteomes" id="UP000001359"/>
    </source>
</evidence>
<reference evidence="1 2" key="3">
    <citation type="journal article" date="1987" name="Virology">
        <title>Molecular cloning and physical mapping of the genome of insect iridescent virus type 6: further evidence for circular permutation of the viral genome.</title>
        <authorList>
            <person name="Schnitzler P."/>
            <person name="Soltau J.B."/>
            <person name="Fischer M."/>
            <person name="Reisner H."/>
            <person name="Scholz J."/>
            <person name="Delius H."/>
            <person name="Darai G."/>
        </authorList>
    </citation>
    <scope>NUCLEOTIDE SEQUENCE [LARGE SCALE GENOMIC DNA]</scope>
</reference>
<reference evidence="1 2" key="2">
    <citation type="journal article" date="1986" name="Med. Microbiol. Immunol.">
        <title>Insect iridescent virus type 6 induced toxic degenerative hepatitis in mice.</title>
        <authorList>
            <person name="Lorbacher de Ruiz H."/>
            <person name="Gelderblom H."/>
            <person name="Hofmann W."/>
            <person name="Darai G."/>
        </authorList>
    </citation>
    <scope>NUCLEOTIDE SEQUENCE [LARGE SCALE GENOMIC DNA]</scope>
</reference>
<reference evidence="1 2" key="13">
    <citation type="journal article" date="1998" name="Virus Genes">
        <title>Identification of a thymidylate synthase gene within the genome of Chilo iridescent virus.</title>
        <authorList>
            <person name="Muller K."/>
            <person name="Tidona C.A."/>
            <person name="Bahr U."/>
            <person name="Darai G."/>
        </authorList>
    </citation>
    <scope>NUCLEOTIDE SEQUENCE [LARGE SCALE GENOMIC DNA]</scope>
</reference>
<reference evidence="1 2" key="5">
    <citation type="journal article" date="1992" name="Virus Genes">
        <title>Identification and mapping of origins of DNA replication within the DNA sequences of the genome of insect iridescent virus type 6.</title>
        <authorList>
            <person name="Handermann M."/>
            <person name="Schnitzler P."/>
            <person name="Rosen-Wolff A."/>
            <person name="Raab K."/>
            <person name="Sonntag K.C."/>
            <person name="Darai G."/>
        </authorList>
    </citation>
    <scope>NUCLEOTIDE SEQUENCE [LARGE SCALE GENOMIC DNA]</scope>
</reference>
<reference evidence="1 2" key="1">
    <citation type="journal article" date="1984" name="J. Virol.">
        <title>DNA analysis of insect iridescent virus 6: evidence for circular permutation and terminal redundancy.</title>
        <authorList>
            <person name="Delius H."/>
            <person name="Darai G."/>
            <person name="Fluegel R.M."/>
        </authorList>
    </citation>
    <scope>NUCLEOTIDE SEQUENCE [LARGE SCALE GENOMIC DNA]</scope>
</reference>
<organism evidence="1 2">
    <name type="scientific">Invertebrate iridescent virus 6</name>
    <name type="common">IIV-6</name>
    <name type="synonym">Chilo iridescent virus</name>
    <dbReference type="NCBI Taxonomy" id="176652"/>
    <lineage>
        <taxon>Viruses</taxon>
        <taxon>Varidnaviria</taxon>
        <taxon>Bamfordvirae</taxon>
        <taxon>Nucleocytoviricota</taxon>
        <taxon>Megaviricetes</taxon>
        <taxon>Pimascovirales</taxon>
        <taxon>Pimascovirales incertae sedis</taxon>
        <taxon>Iridoviridae</taxon>
        <taxon>Betairidovirinae</taxon>
        <taxon>Iridovirus</taxon>
        <taxon>Iridovirus chilo1</taxon>
    </lineage>
</organism>
<organismHost>
    <name type="scientific">Acheta domesticus</name>
    <name type="common">House cricket</name>
    <dbReference type="NCBI Taxonomy" id="6997"/>
</organismHost>
<name>Q91FH2_IIV6</name>
<reference evidence="1 2" key="8">
    <citation type="journal article" date="1994" name="Intervirology">
        <title>Identification of the primary structure and the coding capacity of the genome of insect iridescent virus type 6 between the genome coordinates 0.310 and 0.347 (7990 bp).</title>
        <authorList>
            <person name="Sonntag K.C."/>
            <person name="Schnitzler P."/>
            <person name="Janssen W."/>
            <person name="Darai G."/>
        </authorList>
    </citation>
    <scope>NUCLEOTIDE SEQUENCE [LARGE SCALE GENOMIC DNA]</scope>
</reference>
<accession>Q91FH2</accession>
<organismHost>
    <name type="scientific">Gryllus campestris</name>
    <dbReference type="NCBI Taxonomy" id="58607"/>
</organismHost>
<organismHost>
    <name type="scientific">Spodoptera frugiperda</name>
    <name type="common">Fall armyworm</name>
    <dbReference type="NCBI Taxonomy" id="7108"/>
</organismHost>
<organismHost>
    <name type="scientific">Chilo suppressalis</name>
    <name type="common">Asiatic rice borer moth</name>
    <dbReference type="NCBI Taxonomy" id="168631"/>
</organismHost>
<sequence length="70" mass="8112">MERFVSSIISTCDLIVLVDSHWFLTFLLTLILSDILNVCLLKYLFNNASFLTVLIRLVLVKILKKGLRDR</sequence>
<protein>
    <submittedName>
        <fullName evidence="1">352R</fullName>
    </submittedName>
</protein>
<organismHost>
    <name type="scientific">Gryllus bimaculatus</name>
    <name type="common">Two-spotted cricket</name>
    <dbReference type="NCBI Taxonomy" id="6999"/>
</organismHost>
<reference evidence="1 2" key="14">
    <citation type="journal article" date="1999" name="Virus Genes">
        <title>Identification of a gene cluster within the genome of Chilo iridescent virus encoding enzymes involved in viral DNA replication and processing.</title>
        <authorList>
            <person name="Muller K."/>
            <person name="Tidona C.A."/>
            <person name="Darai G."/>
        </authorList>
    </citation>
    <scope>NUCLEOTIDE SEQUENCE [LARGE SCALE GENOMIC DNA]</scope>
</reference>
<reference evidence="1 2" key="10">
    <citation type="journal article" date="1994" name="Nucleic Acids Res.">
        <title>Identification of genes encoding zinc finger proteins, non-histone chromosomal HMG protein homologue, and a putative GTP phosphohydrolase in the genome of Chilo iridescent virus.</title>
        <authorList>
            <person name="Schnitzler P."/>
            <person name="Hug M."/>
            <person name="Handermann M."/>
            <person name="Janssen W."/>
            <person name="Koonin E.V."/>
            <person name="Delius H."/>
            <person name="Darai C."/>
        </authorList>
    </citation>
    <scope>NUCLEOTIDE SEQUENCE [LARGE SCALE GENOMIC DNA]</scope>
</reference>
<reference evidence="1 2" key="15">
    <citation type="journal article" date="2001" name="Virology">
        <title>Analysis of the first complete DNA sequence of an invertebrate iridovirus: coding strategy of the genome of Chilo iridescent virus.</title>
        <authorList>
            <person name="Jakob N.J."/>
            <person name="Muller K."/>
            <person name="Bahr U."/>
            <person name="Darai G."/>
        </authorList>
    </citation>
    <scope>NUCLEOTIDE SEQUENCE [LARGE SCALE GENOMIC DNA]</scope>
</reference>